<dbReference type="NCBIfam" id="TIGR01068">
    <property type="entry name" value="thioredoxin"/>
    <property type="match status" value="1"/>
</dbReference>
<dbReference type="PANTHER" id="PTHR45663:SF11">
    <property type="entry name" value="GEO12009P1"/>
    <property type="match status" value="1"/>
</dbReference>
<dbReference type="Gene3D" id="3.40.30.10">
    <property type="entry name" value="Glutaredoxin"/>
    <property type="match status" value="1"/>
</dbReference>
<evidence type="ECO:0000256" key="9">
    <source>
        <dbReference type="PIRSR" id="PIRSR000077-4"/>
    </source>
</evidence>
<organism evidence="11 12">
    <name type="scientific">Porphyromonas somerae</name>
    <dbReference type="NCBI Taxonomy" id="322095"/>
    <lineage>
        <taxon>Bacteria</taxon>
        <taxon>Pseudomonadati</taxon>
        <taxon>Bacteroidota</taxon>
        <taxon>Bacteroidia</taxon>
        <taxon>Bacteroidales</taxon>
        <taxon>Porphyromonadaceae</taxon>
        <taxon>Porphyromonas</taxon>
    </lineage>
</organism>
<dbReference type="Pfam" id="PF00085">
    <property type="entry name" value="Thioredoxin"/>
    <property type="match status" value="1"/>
</dbReference>
<dbReference type="InterPro" id="IPR013766">
    <property type="entry name" value="Thioredoxin_domain"/>
</dbReference>
<dbReference type="SUPFAM" id="SSF52833">
    <property type="entry name" value="Thioredoxin-like"/>
    <property type="match status" value="1"/>
</dbReference>
<dbReference type="RefSeq" id="WP_060935178.1">
    <property type="nucleotide sequence ID" value="NZ_KQ960435.1"/>
</dbReference>
<dbReference type="GO" id="GO:0015035">
    <property type="term" value="F:protein-disulfide reductase activity"/>
    <property type="evidence" value="ECO:0007669"/>
    <property type="project" value="UniProtKB-UniRule"/>
</dbReference>
<evidence type="ECO:0000313" key="11">
    <source>
        <dbReference type="EMBL" id="KXB76886.1"/>
    </source>
</evidence>
<dbReference type="CDD" id="cd02947">
    <property type="entry name" value="TRX_family"/>
    <property type="match status" value="1"/>
</dbReference>
<keyword evidence="4 9" id="KW-1015">Disulfide bond</keyword>
<dbReference type="PIRSF" id="PIRSF000077">
    <property type="entry name" value="Thioredoxin"/>
    <property type="match status" value="1"/>
</dbReference>
<accession>A0A134BAF6</accession>
<feature type="site" description="Contributes to redox potential value" evidence="8">
    <location>
        <position position="30"/>
    </location>
</feature>
<dbReference type="PATRIC" id="fig|322095.3.peg.744"/>
<keyword evidence="5 9" id="KW-0676">Redox-active center</keyword>
<dbReference type="STRING" id="322095.HMPREF3185_00752"/>
<dbReference type="EMBL" id="LSDK01000054">
    <property type="protein sequence ID" value="KXB76886.1"/>
    <property type="molecule type" value="Genomic_DNA"/>
</dbReference>
<evidence type="ECO:0000256" key="4">
    <source>
        <dbReference type="ARBA" id="ARBA00023157"/>
    </source>
</evidence>
<evidence type="ECO:0000256" key="1">
    <source>
        <dbReference type="ARBA" id="ARBA00008987"/>
    </source>
</evidence>
<dbReference type="InterPro" id="IPR005746">
    <property type="entry name" value="Thioredoxin"/>
</dbReference>
<evidence type="ECO:0000259" key="10">
    <source>
        <dbReference type="PROSITE" id="PS51352"/>
    </source>
</evidence>
<comment type="caution">
    <text evidence="11">The sequence shown here is derived from an EMBL/GenBank/DDBJ whole genome shotgun (WGS) entry which is preliminary data.</text>
</comment>
<gene>
    <name evidence="11" type="ORF">HMPREF3185_00752</name>
</gene>
<feature type="site" description="Deprotonates C-terminal active site Cys" evidence="8">
    <location>
        <position position="23"/>
    </location>
</feature>
<proteinExistence type="inferred from homology"/>
<dbReference type="GO" id="GO:0045454">
    <property type="term" value="P:cell redox homeostasis"/>
    <property type="evidence" value="ECO:0007669"/>
    <property type="project" value="TreeGrafter"/>
</dbReference>
<evidence type="ECO:0000313" key="12">
    <source>
        <dbReference type="Proteomes" id="UP000070224"/>
    </source>
</evidence>
<dbReference type="GO" id="GO:0005829">
    <property type="term" value="C:cytosol"/>
    <property type="evidence" value="ECO:0007669"/>
    <property type="project" value="TreeGrafter"/>
</dbReference>
<dbReference type="PROSITE" id="PS51352">
    <property type="entry name" value="THIOREDOXIN_2"/>
    <property type="match status" value="1"/>
</dbReference>
<evidence type="ECO:0000256" key="8">
    <source>
        <dbReference type="PIRSR" id="PIRSR000077-1"/>
    </source>
</evidence>
<evidence type="ECO:0000256" key="6">
    <source>
        <dbReference type="NCBIfam" id="TIGR01068"/>
    </source>
</evidence>
<sequence length="104" mass="11288">MALEINSQNFDTLIAGDQPVVLDFGATWCGPCQMVAPIIEELAKEYEGKVVIGKCDVDQDPELPNRFGVRNIPTIIFVKGGEVVEKKVGAQSKDALKKSIEGLL</sequence>
<protein>
    <recommendedName>
        <fullName evidence="6 7">Thioredoxin</fullName>
    </recommendedName>
</protein>
<dbReference type="PRINTS" id="PR00421">
    <property type="entry name" value="THIOREDOXIN"/>
</dbReference>
<comment type="similarity">
    <text evidence="1 7">Belongs to the thioredoxin family.</text>
</comment>
<feature type="site" description="Contributes to redox potential value" evidence="8">
    <location>
        <position position="31"/>
    </location>
</feature>
<dbReference type="OrthoDB" id="9790390at2"/>
<keyword evidence="3" id="KW-0249">Electron transport</keyword>
<name>A0A134BAF6_9PORP</name>
<dbReference type="Proteomes" id="UP000070224">
    <property type="component" value="Unassembled WGS sequence"/>
</dbReference>
<keyword evidence="12" id="KW-1185">Reference proteome</keyword>
<dbReference type="AlphaFoldDB" id="A0A134BAF6"/>
<feature type="active site" description="Nucleophile" evidence="8">
    <location>
        <position position="29"/>
    </location>
</feature>
<evidence type="ECO:0000256" key="7">
    <source>
        <dbReference type="PIRNR" id="PIRNR000077"/>
    </source>
</evidence>
<dbReference type="PANTHER" id="PTHR45663">
    <property type="entry name" value="GEO12009P1"/>
    <property type="match status" value="1"/>
</dbReference>
<feature type="disulfide bond" description="Redox-active" evidence="9">
    <location>
        <begin position="29"/>
        <end position="32"/>
    </location>
</feature>
<keyword evidence="2" id="KW-0813">Transport</keyword>
<dbReference type="InterPro" id="IPR036249">
    <property type="entry name" value="Thioredoxin-like_sf"/>
</dbReference>
<feature type="active site" description="Nucleophile" evidence="8">
    <location>
        <position position="32"/>
    </location>
</feature>
<dbReference type="FunFam" id="3.40.30.10:FF:000001">
    <property type="entry name" value="Thioredoxin"/>
    <property type="match status" value="1"/>
</dbReference>
<reference evidence="12" key="1">
    <citation type="submission" date="2016-01" db="EMBL/GenBank/DDBJ databases">
        <authorList>
            <person name="Mitreva M."/>
            <person name="Pepin K.H."/>
            <person name="Mihindukulasuriya K.A."/>
            <person name="Fulton R."/>
            <person name="Fronick C."/>
            <person name="O'Laughlin M."/>
            <person name="Miner T."/>
            <person name="Herter B."/>
            <person name="Rosa B.A."/>
            <person name="Cordes M."/>
            <person name="Tomlinson C."/>
            <person name="Wollam A."/>
            <person name="Palsikar V.B."/>
            <person name="Mardis E.R."/>
            <person name="Wilson R.K."/>
        </authorList>
    </citation>
    <scope>NUCLEOTIDE SEQUENCE [LARGE SCALE GENOMIC DNA]</scope>
    <source>
        <strain evidence="12">KA00683</strain>
    </source>
</reference>
<evidence type="ECO:0000256" key="2">
    <source>
        <dbReference type="ARBA" id="ARBA00022448"/>
    </source>
</evidence>
<evidence type="ECO:0000256" key="3">
    <source>
        <dbReference type="ARBA" id="ARBA00022982"/>
    </source>
</evidence>
<evidence type="ECO:0000256" key="5">
    <source>
        <dbReference type="ARBA" id="ARBA00023284"/>
    </source>
</evidence>
<feature type="domain" description="Thioredoxin" evidence="10">
    <location>
        <begin position="1"/>
        <end position="104"/>
    </location>
</feature>